<dbReference type="AlphaFoldDB" id="A0A7X0P6S3"/>
<dbReference type="RefSeq" id="WP_185110585.1">
    <property type="nucleotide sequence ID" value="NZ_BAAAXY010000078.1"/>
</dbReference>
<name>A0A7X0P6S3_9ACTN</name>
<reference evidence="1 2" key="1">
    <citation type="submission" date="2020-08" db="EMBL/GenBank/DDBJ databases">
        <title>Sequencing the genomes of 1000 actinobacteria strains.</title>
        <authorList>
            <person name="Klenk H.-P."/>
        </authorList>
    </citation>
    <scope>NUCLEOTIDE SEQUENCE [LARGE SCALE GENOMIC DNA]</scope>
    <source>
        <strain evidence="1 2">DSM 43768</strain>
    </source>
</reference>
<dbReference type="EMBL" id="JACHMI010000001">
    <property type="protein sequence ID" value="MBB6556099.1"/>
    <property type="molecule type" value="Genomic_DNA"/>
</dbReference>
<evidence type="ECO:0000313" key="1">
    <source>
        <dbReference type="EMBL" id="MBB6556099.1"/>
    </source>
</evidence>
<comment type="caution">
    <text evidence="1">The sequence shown here is derived from an EMBL/GenBank/DDBJ whole genome shotgun (WGS) entry which is preliminary data.</text>
</comment>
<accession>A0A7X0P6S3</accession>
<gene>
    <name evidence="1" type="ORF">HD593_010894</name>
</gene>
<evidence type="ECO:0000313" key="2">
    <source>
        <dbReference type="Proteomes" id="UP000565579"/>
    </source>
</evidence>
<protein>
    <submittedName>
        <fullName evidence="1">Uncharacterized protein</fullName>
    </submittedName>
</protein>
<proteinExistence type="predicted"/>
<keyword evidence="2" id="KW-1185">Reference proteome</keyword>
<organism evidence="1 2">
    <name type="scientific">Nonomuraea rubra</name>
    <dbReference type="NCBI Taxonomy" id="46180"/>
    <lineage>
        <taxon>Bacteria</taxon>
        <taxon>Bacillati</taxon>
        <taxon>Actinomycetota</taxon>
        <taxon>Actinomycetes</taxon>
        <taxon>Streptosporangiales</taxon>
        <taxon>Streptosporangiaceae</taxon>
        <taxon>Nonomuraea</taxon>
    </lineage>
</organism>
<dbReference type="Proteomes" id="UP000565579">
    <property type="component" value="Unassembled WGS sequence"/>
</dbReference>
<sequence length="61" mass="6912">MTSTGRSYPEEPPELLDTWELDMVVTDHLQFANGACMCGWCAYMEHPTYCETERPAADGPR</sequence>